<feature type="transmembrane region" description="Helical" evidence="6">
    <location>
        <begin position="54"/>
        <end position="75"/>
    </location>
</feature>
<dbReference type="InterPro" id="IPR004307">
    <property type="entry name" value="TspO_MBR"/>
</dbReference>
<keyword evidence="8" id="KW-1185">Reference proteome</keyword>
<organism evidence="7 8">
    <name type="scientific">Nocardioides caeni</name>
    <dbReference type="NCBI Taxonomy" id="574700"/>
    <lineage>
        <taxon>Bacteria</taxon>
        <taxon>Bacillati</taxon>
        <taxon>Actinomycetota</taxon>
        <taxon>Actinomycetes</taxon>
        <taxon>Propionibacteriales</taxon>
        <taxon>Nocardioidaceae</taxon>
        <taxon>Nocardioides</taxon>
    </lineage>
</organism>
<name>A0A4S8MZX2_9ACTN</name>
<comment type="subcellular location">
    <subcellularLocation>
        <location evidence="1">Membrane</location>
        <topology evidence="1">Multi-pass membrane protein</topology>
    </subcellularLocation>
</comment>
<evidence type="ECO:0000256" key="3">
    <source>
        <dbReference type="ARBA" id="ARBA00022692"/>
    </source>
</evidence>
<dbReference type="PANTHER" id="PTHR10057">
    <property type="entry name" value="PERIPHERAL-TYPE BENZODIAZEPINE RECEPTOR"/>
    <property type="match status" value="1"/>
</dbReference>
<dbReference type="Gene3D" id="1.20.1260.100">
    <property type="entry name" value="TspO/MBR protein"/>
    <property type="match status" value="1"/>
</dbReference>
<gene>
    <name evidence="7" type="ORF">E9934_17840</name>
</gene>
<dbReference type="PIRSF" id="PIRSF005859">
    <property type="entry name" value="PBR"/>
    <property type="match status" value="1"/>
</dbReference>
<keyword evidence="4 6" id="KW-1133">Transmembrane helix</keyword>
<feature type="transmembrane region" description="Helical" evidence="6">
    <location>
        <begin position="84"/>
        <end position="102"/>
    </location>
</feature>
<feature type="transmembrane region" description="Helical" evidence="6">
    <location>
        <begin position="108"/>
        <end position="128"/>
    </location>
</feature>
<evidence type="ECO:0000256" key="5">
    <source>
        <dbReference type="ARBA" id="ARBA00023136"/>
    </source>
</evidence>
<evidence type="ECO:0000313" key="7">
    <source>
        <dbReference type="EMBL" id="THV09047.1"/>
    </source>
</evidence>
<keyword evidence="3 6" id="KW-0812">Transmembrane</keyword>
<dbReference type="PANTHER" id="PTHR10057:SF0">
    <property type="entry name" value="TRANSLOCATOR PROTEIN"/>
    <property type="match status" value="1"/>
</dbReference>
<comment type="similarity">
    <text evidence="2">Belongs to the TspO/BZRP family.</text>
</comment>
<dbReference type="OrthoDB" id="9795496at2"/>
<feature type="transmembrane region" description="Helical" evidence="6">
    <location>
        <begin position="12"/>
        <end position="34"/>
    </location>
</feature>
<dbReference type="GO" id="GO:0016020">
    <property type="term" value="C:membrane"/>
    <property type="evidence" value="ECO:0007669"/>
    <property type="project" value="UniProtKB-SubCell"/>
</dbReference>
<dbReference type="AlphaFoldDB" id="A0A4S8MZX2"/>
<evidence type="ECO:0000256" key="4">
    <source>
        <dbReference type="ARBA" id="ARBA00022989"/>
    </source>
</evidence>
<dbReference type="EMBL" id="STGW01000018">
    <property type="protein sequence ID" value="THV09047.1"/>
    <property type="molecule type" value="Genomic_DNA"/>
</dbReference>
<accession>A0A4S8MZX2</accession>
<sequence>MTTAIVPRHPSGWLSLAPFAAAVAAVAVLGGLAASSSSETYRALELPPFAPPSWVFGPVWTVLYVMIAVAGWLAWRADVGRTGLALWGIQLALNLAWTPLFFAADRYVLALVDIVALLAAVIATIVVFHRRSPVAAYLFVPYVAWVGFATALNAAIVVLN</sequence>
<dbReference type="CDD" id="cd15904">
    <property type="entry name" value="TSPO_MBR"/>
    <property type="match status" value="1"/>
</dbReference>
<evidence type="ECO:0000313" key="8">
    <source>
        <dbReference type="Proteomes" id="UP000307087"/>
    </source>
</evidence>
<dbReference type="GO" id="GO:0033013">
    <property type="term" value="P:tetrapyrrole metabolic process"/>
    <property type="evidence" value="ECO:0007669"/>
    <property type="project" value="UniProtKB-ARBA"/>
</dbReference>
<evidence type="ECO:0000256" key="6">
    <source>
        <dbReference type="SAM" id="Phobius"/>
    </source>
</evidence>
<protein>
    <submittedName>
        <fullName evidence="7">Tryptophan-rich sensory protein</fullName>
    </submittedName>
</protein>
<dbReference type="Pfam" id="PF03073">
    <property type="entry name" value="TspO_MBR"/>
    <property type="match status" value="1"/>
</dbReference>
<dbReference type="InterPro" id="IPR038330">
    <property type="entry name" value="TspO/MBR-related_sf"/>
</dbReference>
<evidence type="ECO:0000256" key="2">
    <source>
        <dbReference type="ARBA" id="ARBA00007524"/>
    </source>
</evidence>
<proteinExistence type="inferred from homology"/>
<evidence type="ECO:0000256" key="1">
    <source>
        <dbReference type="ARBA" id="ARBA00004141"/>
    </source>
</evidence>
<dbReference type="Proteomes" id="UP000307087">
    <property type="component" value="Unassembled WGS sequence"/>
</dbReference>
<keyword evidence="5 6" id="KW-0472">Membrane</keyword>
<dbReference type="FunFam" id="1.20.1260.100:FF:000001">
    <property type="entry name" value="translocator protein 2"/>
    <property type="match status" value="1"/>
</dbReference>
<feature type="transmembrane region" description="Helical" evidence="6">
    <location>
        <begin position="135"/>
        <end position="159"/>
    </location>
</feature>
<comment type="caution">
    <text evidence="7">The sequence shown here is derived from an EMBL/GenBank/DDBJ whole genome shotgun (WGS) entry which is preliminary data.</text>
</comment>
<dbReference type="RefSeq" id="WP_136564258.1">
    <property type="nucleotide sequence ID" value="NZ_BAABLS010000004.1"/>
</dbReference>
<reference evidence="7 8" key="1">
    <citation type="journal article" date="2009" name="Int. J. Syst. Evol. Microbiol.">
        <title>Nocardioides caeni sp. nov., isolated from wastewater.</title>
        <authorList>
            <person name="Yoon J.H."/>
            <person name="Kang S.J."/>
            <person name="Park S."/>
            <person name="Kim W."/>
            <person name="Oh T.K."/>
        </authorList>
    </citation>
    <scope>NUCLEOTIDE SEQUENCE [LARGE SCALE GENOMIC DNA]</scope>
    <source>
        <strain evidence="7 8">DSM 23134</strain>
    </source>
</reference>